<gene>
    <name evidence="2" type="ORF">MSHO_26000</name>
</gene>
<dbReference type="EMBL" id="AP022572">
    <property type="protein sequence ID" value="BBX57255.1"/>
    <property type="molecule type" value="Genomic_DNA"/>
</dbReference>
<dbReference type="Proteomes" id="UP000467164">
    <property type="component" value="Chromosome"/>
</dbReference>
<evidence type="ECO:0000313" key="2">
    <source>
        <dbReference type="EMBL" id="BBX57255.1"/>
    </source>
</evidence>
<keyword evidence="1" id="KW-0812">Transmembrane</keyword>
<evidence type="ECO:0000313" key="3">
    <source>
        <dbReference type="Proteomes" id="UP000467164"/>
    </source>
</evidence>
<keyword evidence="1" id="KW-1133">Transmembrane helix</keyword>
<dbReference type="RefSeq" id="WP_198967436.1">
    <property type="nucleotide sequence ID" value="NZ_AP022572.1"/>
</dbReference>
<protein>
    <recommendedName>
        <fullName evidence="4">Transmembrane protein</fullName>
    </recommendedName>
</protein>
<reference evidence="2 3" key="1">
    <citation type="journal article" date="2019" name="Emerg. Microbes Infect.">
        <title>Comprehensive subspecies identification of 175 nontuberculous mycobacteria species based on 7547 genomic profiles.</title>
        <authorList>
            <person name="Matsumoto Y."/>
            <person name="Kinjo T."/>
            <person name="Motooka D."/>
            <person name="Nabeya D."/>
            <person name="Jung N."/>
            <person name="Uechi K."/>
            <person name="Horii T."/>
            <person name="Iida T."/>
            <person name="Fujita J."/>
            <person name="Nakamura S."/>
        </authorList>
    </citation>
    <scope>NUCLEOTIDE SEQUENCE [LARGE SCALE GENOMIC DNA]</scope>
    <source>
        <strain evidence="2 3">JCM 12657</strain>
    </source>
</reference>
<keyword evidence="1" id="KW-0472">Membrane</keyword>
<sequence>MNPRNRAVIELALALVAVWATAASWLQTTSTVAVAPVTAGQSVTTSVIYHPQQLVLTLALATLAGVLAVVGVCRLRRARQSPSAPADNSSDLAR</sequence>
<organism evidence="2 3">
    <name type="scientific">Mycobacterium shottsii</name>
    <dbReference type="NCBI Taxonomy" id="133549"/>
    <lineage>
        <taxon>Bacteria</taxon>
        <taxon>Bacillati</taxon>
        <taxon>Actinomycetota</taxon>
        <taxon>Actinomycetes</taxon>
        <taxon>Mycobacteriales</taxon>
        <taxon>Mycobacteriaceae</taxon>
        <taxon>Mycobacterium</taxon>
        <taxon>Mycobacterium ulcerans group</taxon>
    </lineage>
</organism>
<proteinExistence type="predicted"/>
<dbReference type="KEGG" id="msho:MSHO_26000"/>
<evidence type="ECO:0008006" key="4">
    <source>
        <dbReference type="Google" id="ProtNLM"/>
    </source>
</evidence>
<accession>A0A7I7LBV6</accession>
<dbReference type="AlphaFoldDB" id="A0A7I7LBV6"/>
<feature type="transmembrane region" description="Helical" evidence="1">
    <location>
        <begin position="55"/>
        <end position="73"/>
    </location>
</feature>
<evidence type="ECO:0000256" key="1">
    <source>
        <dbReference type="SAM" id="Phobius"/>
    </source>
</evidence>
<name>A0A7I7LBV6_9MYCO</name>
<keyword evidence="3" id="KW-1185">Reference proteome</keyword>